<reference evidence="2 3" key="1">
    <citation type="submission" date="2019-08" db="EMBL/GenBank/DDBJ databases">
        <title>Chromobacterium paludis, a novel bacterium isolated from a Maryland marsh pond.</title>
        <authorList>
            <person name="Blackburn M.B."/>
            <person name="Gundersen-Rindal D.E."/>
        </authorList>
    </citation>
    <scope>NUCLEOTIDE SEQUENCE [LARGE SCALE GENOMIC DNA]</scope>
    <source>
        <strain evidence="3">IIBBL 257-1</strain>
    </source>
</reference>
<evidence type="ECO:0000313" key="2">
    <source>
        <dbReference type="EMBL" id="QEL56119.1"/>
    </source>
</evidence>
<proteinExistence type="predicted"/>
<name>A0A5C1DJH9_9NEIS</name>
<dbReference type="KEGG" id="chrm:FYK34_11390"/>
<organism evidence="2 3">
    <name type="scientific">Chromobacterium paludis</name>
    <dbReference type="NCBI Taxonomy" id="2605945"/>
    <lineage>
        <taxon>Bacteria</taxon>
        <taxon>Pseudomonadati</taxon>
        <taxon>Pseudomonadota</taxon>
        <taxon>Betaproteobacteria</taxon>
        <taxon>Neisseriales</taxon>
        <taxon>Chromobacteriaceae</taxon>
        <taxon>Chromobacterium</taxon>
    </lineage>
</organism>
<dbReference type="EMBL" id="CP043473">
    <property type="protein sequence ID" value="QEL56119.1"/>
    <property type="molecule type" value="Genomic_DNA"/>
</dbReference>
<keyword evidence="3" id="KW-1185">Reference proteome</keyword>
<feature type="signal peptide" evidence="1">
    <location>
        <begin position="1"/>
        <end position="24"/>
    </location>
</feature>
<feature type="chain" id="PRO_5023034112" evidence="1">
    <location>
        <begin position="25"/>
        <end position="233"/>
    </location>
</feature>
<evidence type="ECO:0000256" key="1">
    <source>
        <dbReference type="SAM" id="SignalP"/>
    </source>
</evidence>
<dbReference type="Proteomes" id="UP000322079">
    <property type="component" value="Chromosome"/>
</dbReference>
<dbReference type="AlphaFoldDB" id="A0A5C1DJH9"/>
<protein>
    <submittedName>
        <fullName evidence="2">Uncharacterized protein</fullName>
    </submittedName>
</protein>
<accession>A0A5C1DJH9</accession>
<evidence type="ECO:0000313" key="3">
    <source>
        <dbReference type="Proteomes" id="UP000322079"/>
    </source>
</evidence>
<keyword evidence="1" id="KW-0732">Signal</keyword>
<gene>
    <name evidence="2" type="ORF">FYK34_11390</name>
</gene>
<sequence length="233" mass="24719">MRSKSVIMAAWLGLAIFSASPAHAAPLSADQLLQQQEDAATAARLGLADLVRQGEREFGARLPDDYPLAVSDARALATLRLGAGFLVYSVTPQQVLAKDADLSRQMSPTGAWRFTVYQLARPVGLVTVESVAGRWQAVAFGAAGLAQNLASLQAAHGESGKAGMRFLRVYQAQSDFLEVTPSGGGKPRFAPLNSAYASLALTRQKETDAALLDGSALLEPLRAAVRSNLANWR</sequence>
<dbReference type="RefSeq" id="WP_149296540.1">
    <property type="nucleotide sequence ID" value="NZ_CP043473.1"/>
</dbReference>